<dbReference type="Proteomes" id="UP000598996">
    <property type="component" value="Unassembled WGS sequence"/>
</dbReference>
<organism evidence="3 4">
    <name type="scientific">Paractinoplanes lichenicola</name>
    <dbReference type="NCBI Taxonomy" id="2802976"/>
    <lineage>
        <taxon>Bacteria</taxon>
        <taxon>Bacillati</taxon>
        <taxon>Actinomycetota</taxon>
        <taxon>Actinomycetes</taxon>
        <taxon>Micromonosporales</taxon>
        <taxon>Micromonosporaceae</taxon>
        <taxon>Paractinoplanes</taxon>
    </lineage>
</organism>
<feature type="chain" id="PRO_5045837829" description="DNRLRE domain-containing protein" evidence="2">
    <location>
        <begin position="33"/>
        <end position="858"/>
    </location>
</feature>
<comment type="caution">
    <text evidence="3">The sequence shown here is derived from an EMBL/GenBank/DDBJ whole genome shotgun (WGS) entry which is preliminary data.</text>
</comment>
<feature type="region of interest" description="Disordered" evidence="1">
    <location>
        <begin position="48"/>
        <end position="68"/>
    </location>
</feature>
<evidence type="ECO:0008006" key="5">
    <source>
        <dbReference type="Google" id="ProtNLM"/>
    </source>
</evidence>
<dbReference type="InterPro" id="IPR017868">
    <property type="entry name" value="Filamin/ABP280_repeat-like"/>
</dbReference>
<protein>
    <recommendedName>
        <fullName evidence="5">DNRLRE domain-containing protein</fullName>
    </recommendedName>
</protein>
<evidence type="ECO:0000313" key="3">
    <source>
        <dbReference type="EMBL" id="MBL7261081.1"/>
    </source>
</evidence>
<keyword evidence="4" id="KW-1185">Reference proteome</keyword>
<keyword evidence="2" id="KW-0732">Signal</keyword>
<proteinExistence type="predicted"/>
<dbReference type="EMBL" id="JAENHO010000017">
    <property type="protein sequence ID" value="MBL7261081.1"/>
    <property type="molecule type" value="Genomic_DNA"/>
</dbReference>
<gene>
    <name evidence="3" type="ORF">JKJ07_43035</name>
</gene>
<feature type="signal peptide" evidence="2">
    <location>
        <begin position="1"/>
        <end position="32"/>
    </location>
</feature>
<dbReference type="RefSeq" id="WP_202997803.1">
    <property type="nucleotide sequence ID" value="NZ_JAENHO010000017.1"/>
</dbReference>
<evidence type="ECO:0000256" key="2">
    <source>
        <dbReference type="SAM" id="SignalP"/>
    </source>
</evidence>
<reference evidence="3 4" key="1">
    <citation type="submission" date="2021-01" db="EMBL/GenBank/DDBJ databases">
        <title>Actinoplanes sp. nov. LDG1-01 isolated from lichen.</title>
        <authorList>
            <person name="Saeng-In P."/>
            <person name="Phongsopitanun W."/>
            <person name="Kanchanasin P."/>
            <person name="Yuki M."/>
            <person name="Kudo T."/>
            <person name="Ohkuma M."/>
            <person name="Tanasupawat S."/>
        </authorList>
    </citation>
    <scope>NUCLEOTIDE SEQUENCE [LARGE SCALE GENOMIC DNA]</scope>
    <source>
        <strain evidence="3 4">LDG1-01</strain>
    </source>
</reference>
<dbReference type="PROSITE" id="PS50194">
    <property type="entry name" value="FILAMIN_REPEAT"/>
    <property type="match status" value="1"/>
</dbReference>
<accession>A0ABS1W2W4</accession>
<evidence type="ECO:0000256" key="1">
    <source>
        <dbReference type="SAM" id="MobiDB-lite"/>
    </source>
</evidence>
<sequence length="858" mass="90438">MNRTVRALLSAAAATLTATTVLVGLATGPAQAETYGSVPLKGWSYVDKAQPSTPNPDPDGDYLIGSSADPSGLKHTGRAYFTFDLTQLKGQVLHRVTFYTTERTVVDCSRLAPIEVWRTKPVTSTTTWQHTPKELELLGERSYGSGTTICPGAYMGIDMIPAIQAAFARGEKTLTLGVRIKAGSEGDATVGRTMAQARMSFAANHAPKVSGLKLKYPDGGCGTLAKHPTAGSRIQVQATVTDADPNDHPQTRYAYWPVDRPDERRESSSPNLSLSGLADGTVVAWTARGEDYDDAGAWGKTCYFTVDTIAPAVTPIVSSKQYPSNDYPGTGGPGVPGTFVFDAAGDVDVVGFDWGGMDGGLLERVTANHPGGRAKVTITPSRWGSGRLEVAARDAAGNRGPFVEYRYQVRNSAPFVFVDVAGVGLTSRVTLSSRLPETTDLGYAVDGGPEKRLAAVDGKAADDVVFTSVGTKTVVARAYAGSKMIGAETVQVTVSDAPKITSADFDWTKDPVEGVPGSFTFAPRTTGVVSYVYQFAGGDEKTVEADADGRAVLVWTPDRGGSFGITVSSVDESGHRSQPASLSFSVIALRPEVGVYGFEHHVGEPIPVWVWTYLPDAAALVYSLDGGPQQTTGLSNSFEVVAERAGDLVLRVWVKRADGSLSPPAEVVIPVSSAPRVAAKGPFGEAAVLGRPVSLTFTAGVPGTTSFRYSVSGGPEQTVPAGAGGTTTVTYDVPVDAGEIVVRVAGLTADGTASQTNAFLVPSQNPGVEVSSTWAYDPGGPGIPGQFGFSAWDLTDVTTKFLWHVDGDPVQEVEYDWSAWETVASYTPERAGEHTLYVQREFTDGSRSPVTTVPFVVG</sequence>
<evidence type="ECO:0000313" key="4">
    <source>
        <dbReference type="Proteomes" id="UP000598996"/>
    </source>
</evidence>
<name>A0ABS1W2W4_9ACTN</name>